<comment type="caution">
    <text evidence="6">The sequence shown here is derived from an EMBL/GenBank/DDBJ whole genome shotgun (WGS) entry which is preliminary data.</text>
</comment>
<evidence type="ECO:0000256" key="1">
    <source>
        <dbReference type="ARBA" id="ARBA00004370"/>
    </source>
</evidence>
<dbReference type="Proteomes" id="UP000261140">
    <property type="component" value="Unassembled WGS sequence"/>
</dbReference>
<evidence type="ECO:0000256" key="4">
    <source>
        <dbReference type="ARBA" id="ARBA00023136"/>
    </source>
</evidence>
<feature type="transmembrane region" description="Helical" evidence="5">
    <location>
        <begin position="12"/>
        <end position="30"/>
    </location>
</feature>
<keyword evidence="2 5" id="KW-0812">Transmembrane</keyword>
<evidence type="ECO:0000313" key="6">
    <source>
        <dbReference type="EMBL" id="RGB73496.1"/>
    </source>
</evidence>
<keyword evidence="3 5" id="KW-1133">Transmembrane helix</keyword>
<dbReference type="EMBL" id="QVEQ01000001">
    <property type="protein sequence ID" value="RGB73496.1"/>
    <property type="molecule type" value="Genomic_DNA"/>
</dbReference>
<evidence type="ECO:0000313" key="7">
    <source>
        <dbReference type="Proteomes" id="UP000261140"/>
    </source>
</evidence>
<dbReference type="AlphaFoldDB" id="A0A3E2TEA9"/>
<comment type="subcellular location">
    <subcellularLocation>
        <location evidence="1">Membrane</location>
    </subcellularLocation>
</comment>
<name>A0A3E2TEA9_9FIRM</name>
<dbReference type="RefSeq" id="WP_117504117.1">
    <property type="nucleotide sequence ID" value="NZ_CAXSZA010000001.1"/>
</dbReference>
<evidence type="ECO:0000256" key="5">
    <source>
        <dbReference type="SAM" id="Phobius"/>
    </source>
</evidence>
<accession>A0A3E2TEA9</accession>
<reference evidence="6 7" key="1">
    <citation type="submission" date="2018-08" db="EMBL/GenBank/DDBJ databases">
        <title>A genome reference for cultivated species of the human gut microbiota.</title>
        <authorList>
            <person name="Zou Y."/>
            <person name="Xue W."/>
            <person name="Luo G."/>
        </authorList>
    </citation>
    <scope>NUCLEOTIDE SEQUENCE [LARGE SCALE GENOMIC DNA]</scope>
    <source>
        <strain evidence="6 7">AF36-11AT</strain>
    </source>
</reference>
<gene>
    <name evidence="6" type="ORF">DWZ89_01530</name>
</gene>
<keyword evidence="4 5" id="KW-0472">Membrane</keyword>
<proteinExistence type="predicted"/>
<evidence type="ECO:0000256" key="3">
    <source>
        <dbReference type="ARBA" id="ARBA00022989"/>
    </source>
</evidence>
<organism evidence="6 7">
    <name type="scientific">Faecalibacterium prausnitzii</name>
    <dbReference type="NCBI Taxonomy" id="853"/>
    <lineage>
        <taxon>Bacteria</taxon>
        <taxon>Bacillati</taxon>
        <taxon>Bacillota</taxon>
        <taxon>Clostridia</taxon>
        <taxon>Eubacteriales</taxon>
        <taxon>Oscillospiraceae</taxon>
        <taxon>Faecalibacterium</taxon>
    </lineage>
</organism>
<evidence type="ECO:0000256" key="2">
    <source>
        <dbReference type="ARBA" id="ARBA00022692"/>
    </source>
</evidence>
<protein>
    <submittedName>
        <fullName evidence="6">Phage holin</fullName>
    </submittedName>
</protein>
<dbReference type="NCBIfam" id="TIGR01592">
    <property type="entry name" value="holin_SPP1"/>
    <property type="match status" value="1"/>
</dbReference>
<feature type="transmembrane region" description="Helical" evidence="5">
    <location>
        <begin position="42"/>
        <end position="60"/>
    </location>
</feature>
<dbReference type="GO" id="GO:0016020">
    <property type="term" value="C:membrane"/>
    <property type="evidence" value="ECO:0007669"/>
    <property type="project" value="UniProtKB-SubCell"/>
</dbReference>
<sequence>MEKYSNASAATWARTICLIVALLNSLLASFNKSPLPIDNEQLQQLVSTLITVVVAIISWWKNNSFTKEAIEADELFARLRAENNARK</sequence>
<dbReference type="InterPro" id="IPR006479">
    <property type="entry name" value="Holin"/>
</dbReference>
<dbReference type="Pfam" id="PF04688">
    <property type="entry name" value="Holin_SPP1"/>
    <property type="match status" value="1"/>
</dbReference>